<dbReference type="PATRIC" id="fig|74031.6.peg.2326"/>
<keyword evidence="2 5" id="KW-0812">Transmembrane</keyword>
<evidence type="ECO:0000256" key="2">
    <source>
        <dbReference type="ARBA" id="ARBA00022692"/>
    </source>
</evidence>
<dbReference type="Gene3D" id="1.20.120.550">
    <property type="entry name" value="Membrane associated eicosanoid/glutathione metabolism-like domain"/>
    <property type="match status" value="1"/>
</dbReference>
<comment type="caution">
    <text evidence="6">The sequence shown here is derived from an EMBL/GenBank/DDBJ whole genome shotgun (WGS) entry which is preliminary data.</text>
</comment>
<dbReference type="SUPFAM" id="SSF161084">
    <property type="entry name" value="MAPEG domain-like"/>
    <property type="match status" value="1"/>
</dbReference>
<keyword evidence="7" id="KW-1185">Reference proteome</keyword>
<dbReference type="RefSeq" id="WP_050663162.1">
    <property type="nucleotide sequence ID" value="NZ_CP118494.1"/>
</dbReference>
<name>A0A0L6CTW7_9RHOB</name>
<dbReference type="Proteomes" id="UP000037046">
    <property type="component" value="Unassembled WGS sequence"/>
</dbReference>
<dbReference type="AlphaFoldDB" id="A0A0L6CTW7"/>
<sequence length="131" mass="14324">MTPELLTLTLAALLQAIQYLLYAVPANLELGPGYTMSARDREPSKPMSDGTARLGRALSNHFEGLILFTIACVTITLSDQSTPFTAACAWTYLAARVVYIPAYYLGLRPWRSLIWAVGFLATLLMLLAALV</sequence>
<evidence type="ECO:0000256" key="1">
    <source>
        <dbReference type="ARBA" id="ARBA00004370"/>
    </source>
</evidence>
<dbReference type="InterPro" id="IPR001129">
    <property type="entry name" value="Membr-assoc_MAPEG"/>
</dbReference>
<gene>
    <name evidence="6" type="ORF">ROTO_22780</name>
</gene>
<evidence type="ECO:0000313" key="7">
    <source>
        <dbReference type="Proteomes" id="UP000037046"/>
    </source>
</evidence>
<protein>
    <submittedName>
        <fullName evidence="6">MAPEG family protein</fullName>
    </submittedName>
</protein>
<dbReference type="PANTHER" id="PTHR35371:SF1">
    <property type="entry name" value="BLR7753 PROTEIN"/>
    <property type="match status" value="1"/>
</dbReference>
<evidence type="ECO:0000313" key="6">
    <source>
        <dbReference type="EMBL" id="KNX41161.1"/>
    </source>
</evidence>
<dbReference type="PANTHER" id="PTHR35371">
    <property type="entry name" value="INNER MEMBRANE PROTEIN"/>
    <property type="match status" value="1"/>
</dbReference>
<feature type="transmembrane region" description="Helical" evidence="5">
    <location>
        <begin position="112"/>
        <end position="130"/>
    </location>
</feature>
<evidence type="ECO:0000256" key="3">
    <source>
        <dbReference type="ARBA" id="ARBA00022989"/>
    </source>
</evidence>
<feature type="transmembrane region" description="Helical" evidence="5">
    <location>
        <begin position="84"/>
        <end position="106"/>
    </location>
</feature>
<proteinExistence type="predicted"/>
<evidence type="ECO:0000256" key="4">
    <source>
        <dbReference type="ARBA" id="ARBA00023136"/>
    </source>
</evidence>
<dbReference type="EMBL" id="LGVV01000030">
    <property type="protein sequence ID" value="KNX41161.1"/>
    <property type="molecule type" value="Genomic_DNA"/>
</dbReference>
<dbReference type="Pfam" id="PF01124">
    <property type="entry name" value="MAPEG"/>
    <property type="match status" value="1"/>
</dbReference>
<dbReference type="GO" id="GO:0016020">
    <property type="term" value="C:membrane"/>
    <property type="evidence" value="ECO:0007669"/>
    <property type="project" value="UniProtKB-SubCell"/>
</dbReference>
<evidence type="ECO:0000256" key="5">
    <source>
        <dbReference type="SAM" id="Phobius"/>
    </source>
</evidence>
<accession>A0A0L6CTW7</accession>
<dbReference type="InterPro" id="IPR023352">
    <property type="entry name" value="MAPEG-like_dom_sf"/>
</dbReference>
<comment type="subcellular location">
    <subcellularLocation>
        <location evidence="1">Membrane</location>
    </subcellularLocation>
</comment>
<keyword evidence="3 5" id="KW-1133">Transmembrane helix</keyword>
<keyword evidence="4 5" id="KW-0472">Membrane</keyword>
<feature type="transmembrane region" description="Helical" evidence="5">
    <location>
        <begin position="57"/>
        <end position="77"/>
    </location>
</feature>
<reference evidence="7" key="1">
    <citation type="submission" date="2015-07" db="EMBL/GenBank/DDBJ databases">
        <title>Draft Genome Sequence of Roseovarius tolerans EL-164, a producer of N-Acylated Alanine Methyl Esters (NAMEs).</title>
        <authorList>
            <person name="Voget S."/>
            <person name="Bruns H."/>
            <person name="Wagner-Doebler I."/>
            <person name="Schulz S."/>
            <person name="Daniel R."/>
        </authorList>
    </citation>
    <scope>NUCLEOTIDE SEQUENCE [LARGE SCALE GENOMIC DNA]</scope>
    <source>
        <strain evidence="7">EL-164</strain>
    </source>
</reference>
<dbReference type="STRING" id="74031.SAMN04488077_10526"/>
<organism evidence="6 7">
    <name type="scientific">Roseovarius tolerans</name>
    <dbReference type="NCBI Taxonomy" id="74031"/>
    <lineage>
        <taxon>Bacteria</taxon>
        <taxon>Pseudomonadati</taxon>
        <taxon>Pseudomonadota</taxon>
        <taxon>Alphaproteobacteria</taxon>
        <taxon>Rhodobacterales</taxon>
        <taxon>Roseobacteraceae</taxon>
        <taxon>Roseovarius</taxon>
    </lineage>
</organism>
<dbReference type="OrthoDB" id="7743618at2"/>